<sequence length="875" mass="96007">MAAFDHVRNMHDIALKPRLLRSLIREHLPDEKHPFKGPLELSHVVSTVKTHRLLSESLAGVESTDPKAVESWKAAVDAWVDRVFSLASSNMPDKCWAGICLLGVTSQECSSERFLASYSLWLQKLQSYIQYVSESKMVCFFLFKQPPADSHFVKVASCASLSDLFTRMGRFPRIKKDATSQAVKLTQPVLKLLNEDSSEAVWEVAVCLLCTFTTSFPSSIQRCYDTAEAAVVSKIMSGKCSVKLMKELGHCLALLPKSKGDEESWSLMMQKILLRINVHLNDAFQGVEEDSKGNEAMRILVPPGKDHPPPLGGQVVGEASDQRIKRSQQLQISSVSTLMRCSCTMLTSTYPVQVRVPIRSLVVLAGRVLMVDGSSSQAIFPFMTAMQQESICLELPVLHMHSLELLSAIIKSARSQLLPHAAEIVRLLTEYFKRCVLPDLRIKVYSIIRILLMSLGVGMAVYLTQEVIKNAFLDLETIAYEGDQTSSSAYSKASSEILLQPGQKKRKHSSTTVSLDEQTDRVDLEVGVPINPIPISLKIAALETLEALLTVGSALGAESWRPSIDSLLISVATNACKGGWTKEENHSFLSSESVPAWADFQLAALRALLASLLSPTRFRSPNLARGLELFRRGRQETGTKTAEFCAHALLALEVLIHPRALSLIDFSSPSNTSFNVVDSRFPDVYSYGNKQNTPFSSGIMGKGPNDSNSVDDDLYESWLANDDEIEIPETETEKDRDYAEKHSEMFGVSEENRQELVSVHDARIIEAKGDENMVEVQHLQEPIKLDGTVPIVGGGSLAAQISSRVVSDSIELDPVEGKVDTGNNVLAAITDSSDMEGVSTNAATSSLGKNKDSAIDLDSESESIPDIVDGDPDSD</sequence>
<dbReference type="PANTHER" id="PTHR34105">
    <property type="entry name" value="PROLINE-, GLUTAMIC ACID- AND LEUCINE-RICH PROTEIN 1"/>
    <property type="match status" value="1"/>
</dbReference>
<comment type="subcellular location">
    <subcellularLocation>
        <location evidence="1">Nucleus</location>
    </subcellularLocation>
</comment>
<evidence type="ECO:0000259" key="5">
    <source>
        <dbReference type="Pfam" id="PF08167"/>
    </source>
</evidence>
<reference evidence="6" key="1">
    <citation type="submission" date="2020-08" db="EMBL/GenBank/DDBJ databases">
        <title>Plant Genome Project.</title>
        <authorList>
            <person name="Zhang R.-G."/>
        </authorList>
    </citation>
    <scope>NUCLEOTIDE SEQUENCE</scope>
    <source>
        <strain evidence="6">WSP0</strain>
        <tissue evidence="6">Leaf</tissue>
    </source>
</reference>
<evidence type="ECO:0000256" key="1">
    <source>
        <dbReference type="ARBA" id="ARBA00004123"/>
    </source>
</evidence>
<name>A0AAV6KY72_9ERIC</name>
<evidence type="ECO:0000256" key="2">
    <source>
        <dbReference type="ARBA" id="ARBA00010511"/>
    </source>
</evidence>
<dbReference type="PANTHER" id="PTHR34105:SF1">
    <property type="entry name" value="PROLINE-, GLUTAMIC ACID- AND LEUCINE-RICH PROTEIN 1"/>
    <property type="match status" value="1"/>
</dbReference>
<evidence type="ECO:0000313" key="7">
    <source>
        <dbReference type="Proteomes" id="UP000823749"/>
    </source>
</evidence>
<organism evidence="6 7">
    <name type="scientific">Rhododendron griersonianum</name>
    <dbReference type="NCBI Taxonomy" id="479676"/>
    <lineage>
        <taxon>Eukaryota</taxon>
        <taxon>Viridiplantae</taxon>
        <taxon>Streptophyta</taxon>
        <taxon>Embryophyta</taxon>
        <taxon>Tracheophyta</taxon>
        <taxon>Spermatophyta</taxon>
        <taxon>Magnoliopsida</taxon>
        <taxon>eudicotyledons</taxon>
        <taxon>Gunneridae</taxon>
        <taxon>Pentapetalae</taxon>
        <taxon>asterids</taxon>
        <taxon>Ericales</taxon>
        <taxon>Ericaceae</taxon>
        <taxon>Ericoideae</taxon>
        <taxon>Rhodoreae</taxon>
        <taxon>Rhododendron</taxon>
    </lineage>
</organism>
<dbReference type="AlphaFoldDB" id="A0AAV6KY72"/>
<keyword evidence="7" id="KW-1185">Reference proteome</keyword>
<proteinExistence type="inferred from homology"/>
<evidence type="ECO:0000256" key="4">
    <source>
        <dbReference type="SAM" id="MobiDB-lite"/>
    </source>
</evidence>
<dbReference type="Proteomes" id="UP000823749">
    <property type="component" value="Chromosome 3"/>
</dbReference>
<accession>A0AAV6KY72</accession>
<comment type="caution">
    <text evidence="6">The sequence shown here is derived from an EMBL/GenBank/DDBJ whole genome shotgun (WGS) entry which is preliminary data.</text>
</comment>
<dbReference type="GO" id="GO:0006364">
    <property type="term" value="P:rRNA processing"/>
    <property type="evidence" value="ECO:0007669"/>
    <property type="project" value="TreeGrafter"/>
</dbReference>
<dbReference type="SUPFAM" id="SSF48371">
    <property type="entry name" value="ARM repeat"/>
    <property type="match status" value="1"/>
</dbReference>
<dbReference type="InterPro" id="IPR016024">
    <property type="entry name" value="ARM-type_fold"/>
</dbReference>
<feature type="domain" description="Pre-rRNA-processing protein RIX1 N-terminal" evidence="5">
    <location>
        <begin position="23"/>
        <end position="241"/>
    </location>
</feature>
<feature type="compositionally biased region" description="Acidic residues" evidence="4">
    <location>
        <begin position="855"/>
        <end position="875"/>
    </location>
</feature>
<dbReference type="InterPro" id="IPR012583">
    <property type="entry name" value="RIX1_N"/>
</dbReference>
<evidence type="ECO:0000313" key="6">
    <source>
        <dbReference type="EMBL" id="KAG5557004.1"/>
    </source>
</evidence>
<feature type="region of interest" description="Disordered" evidence="4">
    <location>
        <begin position="833"/>
        <end position="875"/>
    </location>
</feature>
<dbReference type="EMBL" id="JACTNZ010000003">
    <property type="protein sequence ID" value="KAG5557004.1"/>
    <property type="molecule type" value="Genomic_DNA"/>
</dbReference>
<comment type="similarity">
    <text evidence="2">Belongs to the RIX1/PELP1 family.</text>
</comment>
<gene>
    <name evidence="6" type="ORF">RHGRI_007306</name>
</gene>
<dbReference type="GO" id="GO:0005634">
    <property type="term" value="C:nucleus"/>
    <property type="evidence" value="ECO:0007669"/>
    <property type="project" value="UniProtKB-SubCell"/>
</dbReference>
<dbReference type="Pfam" id="PF08167">
    <property type="entry name" value="RIX1"/>
    <property type="match status" value="1"/>
</dbReference>
<feature type="compositionally biased region" description="Polar residues" evidence="4">
    <location>
        <begin position="838"/>
        <end position="848"/>
    </location>
</feature>
<keyword evidence="3" id="KW-0539">Nucleus</keyword>
<evidence type="ECO:0000256" key="3">
    <source>
        <dbReference type="ARBA" id="ARBA00023242"/>
    </source>
</evidence>
<protein>
    <recommendedName>
        <fullName evidence="5">Pre-rRNA-processing protein RIX1 N-terminal domain-containing protein</fullName>
    </recommendedName>
</protein>